<gene>
    <name evidence="1" type="ORF">IAC47_02905</name>
</gene>
<organism evidence="1 2">
    <name type="scientific">Candidatus Onthomorpha intestinigallinarum</name>
    <dbReference type="NCBI Taxonomy" id="2840880"/>
    <lineage>
        <taxon>Bacteria</taxon>
        <taxon>Pseudomonadati</taxon>
        <taxon>Bacteroidota</taxon>
        <taxon>Bacteroidia</taxon>
        <taxon>Bacteroidales</taxon>
        <taxon>Candidatus Onthomorpha</taxon>
    </lineage>
</organism>
<name>A0A9D1RIH7_9BACT</name>
<dbReference type="InterPro" id="IPR039968">
    <property type="entry name" value="BcerS-like"/>
</dbReference>
<comment type="caution">
    <text evidence="1">The sequence shown here is derived from an EMBL/GenBank/DDBJ whole genome shotgun (WGS) entry which is preliminary data.</text>
</comment>
<accession>A0A9D1RIH7</accession>
<dbReference type="SUPFAM" id="SSF55729">
    <property type="entry name" value="Acyl-CoA N-acyltransferases (Nat)"/>
    <property type="match status" value="1"/>
</dbReference>
<evidence type="ECO:0000313" key="1">
    <source>
        <dbReference type="EMBL" id="HIW87206.1"/>
    </source>
</evidence>
<reference evidence="1" key="2">
    <citation type="submission" date="2021-04" db="EMBL/GenBank/DDBJ databases">
        <authorList>
            <person name="Gilroy R."/>
        </authorList>
    </citation>
    <scope>NUCLEOTIDE SEQUENCE</scope>
    <source>
        <strain evidence="1">Gambia16-930</strain>
    </source>
</reference>
<proteinExistence type="predicted"/>
<evidence type="ECO:0000313" key="2">
    <source>
        <dbReference type="Proteomes" id="UP000824267"/>
    </source>
</evidence>
<dbReference type="Proteomes" id="UP000824267">
    <property type="component" value="Unassembled WGS sequence"/>
</dbReference>
<dbReference type="AlphaFoldDB" id="A0A9D1RIH7"/>
<dbReference type="PANTHER" id="PTHR41368">
    <property type="entry name" value="PROTEIN YGHO"/>
    <property type="match status" value="1"/>
</dbReference>
<dbReference type="InterPro" id="IPR016181">
    <property type="entry name" value="Acyl_CoA_acyltransferase"/>
</dbReference>
<protein>
    <submittedName>
        <fullName evidence="1">N-acetyltransferase</fullName>
    </submittedName>
</protein>
<dbReference type="EMBL" id="DXGG01000100">
    <property type="protein sequence ID" value="HIW87206.1"/>
    <property type="molecule type" value="Genomic_DNA"/>
</dbReference>
<dbReference type="PANTHER" id="PTHR41368:SF1">
    <property type="entry name" value="PROTEIN YGHO"/>
    <property type="match status" value="1"/>
</dbReference>
<sequence length="375" mass="43928">MNQITTREVTTKKDFRKFLEFPYKLFKNDSMWVPSLIMDEKTTFNPKKNPALDYCDCKIFLAYSGKEVVGRIVGIINRKSNEIWNEKRVRFGWLDFVNDEKVCESLLDSVARWGKEHGMTEIVGPMGFTDMDKEGMIVDGFDVDCPMACYYNPPYYPQHMENLSYKKAVDWIQYQIQANQPIPEKVCRINEMIKDKYQLSIVEGMSMKKIAEKYGLKLFDTLNEAFSGLFGYVPLNDKQKQFYIKQYFPFLDKRLICLVVDTEDNIVAFGISMPSLSKALRKSKGRLFPFGWFHILKALKNFENIDLYLNGVKPEWQKKGIHSIYYAEMNKKYIELGAKMAIANPQLEDNLAARVWEKYDSRIAVRRRAYIKSIE</sequence>
<reference evidence="1" key="1">
    <citation type="journal article" date="2021" name="PeerJ">
        <title>Extensive microbial diversity within the chicken gut microbiome revealed by metagenomics and culture.</title>
        <authorList>
            <person name="Gilroy R."/>
            <person name="Ravi A."/>
            <person name="Getino M."/>
            <person name="Pursley I."/>
            <person name="Horton D.L."/>
            <person name="Alikhan N.F."/>
            <person name="Baker D."/>
            <person name="Gharbi K."/>
            <person name="Hall N."/>
            <person name="Watson M."/>
            <person name="Adriaenssens E.M."/>
            <person name="Foster-Nyarko E."/>
            <person name="Jarju S."/>
            <person name="Secka A."/>
            <person name="Antonio M."/>
            <person name="Oren A."/>
            <person name="Chaudhuri R.R."/>
            <person name="La Ragione R."/>
            <person name="Hildebrand F."/>
            <person name="Pallen M.J."/>
        </authorList>
    </citation>
    <scope>NUCLEOTIDE SEQUENCE</scope>
    <source>
        <strain evidence="1">Gambia16-930</strain>
    </source>
</reference>